<dbReference type="AlphaFoldDB" id="A0A1X0VCP6"/>
<proteinExistence type="predicted"/>
<evidence type="ECO:0000313" key="2">
    <source>
        <dbReference type="EMBL" id="ORI97468.1"/>
    </source>
</evidence>
<protein>
    <submittedName>
        <fullName evidence="2">Metal ABC transporter substrate-binding protein</fullName>
    </submittedName>
</protein>
<dbReference type="Pfam" id="PF01297">
    <property type="entry name" value="ZnuA"/>
    <property type="match status" value="1"/>
</dbReference>
<dbReference type="Proteomes" id="UP000192288">
    <property type="component" value="Unassembled WGS sequence"/>
</dbReference>
<name>A0A1X0VCP6_LEUPS</name>
<evidence type="ECO:0000313" key="3">
    <source>
        <dbReference type="Proteomes" id="UP000192288"/>
    </source>
</evidence>
<dbReference type="Gene3D" id="3.40.50.1980">
    <property type="entry name" value="Nitrogenase molybdenum iron protein domain"/>
    <property type="match status" value="1"/>
</dbReference>
<dbReference type="InterPro" id="IPR006127">
    <property type="entry name" value="ZnuA-like"/>
</dbReference>
<comment type="caution">
    <text evidence="2">The sequence shown here is derived from an EMBL/GenBank/DDBJ whole genome shotgun (WGS) entry which is preliminary data.</text>
</comment>
<dbReference type="GO" id="GO:0046872">
    <property type="term" value="F:metal ion binding"/>
    <property type="evidence" value="ECO:0007669"/>
    <property type="project" value="InterPro"/>
</dbReference>
<gene>
    <name evidence="2" type="ORF">BMR96_06960</name>
</gene>
<evidence type="ECO:0000256" key="1">
    <source>
        <dbReference type="SAM" id="Phobius"/>
    </source>
</evidence>
<organism evidence="2 3">
    <name type="scientific">Leuconostoc pseudomesenteroides</name>
    <dbReference type="NCBI Taxonomy" id="33968"/>
    <lineage>
        <taxon>Bacteria</taxon>
        <taxon>Bacillati</taxon>
        <taxon>Bacillota</taxon>
        <taxon>Bacilli</taxon>
        <taxon>Lactobacillales</taxon>
        <taxon>Lactobacillaceae</taxon>
        <taxon>Leuconostoc</taxon>
    </lineage>
</organism>
<dbReference type="STRING" id="33968.BMS77_08520"/>
<dbReference type="SUPFAM" id="SSF53807">
    <property type="entry name" value="Helical backbone' metal receptor"/>
    <property type="match status" value="1"/>
</dbReference>
<accession>A0A1X0VCP6</accession>
<sequence>MNKQVIYAILTILLIPIGIFLVFANMAGETSVPDSKPVVITTDNIAYQQIAKAIAGKHGKTELISNVTDTAQKAKFKKSELIITDTHESQLLTRAKQWRLSARLVIASDYITDGKSYRNIYLSPQTTLNMATKITDQLSDMDPRNRNSYVANKQNLLTKTAKLATIFQNLKKNKNVTYLATNQSQELMMTQLGYQSASNDVDKLDDAAMTSLEKKMSDKKIDFVLTATQDQTSHDKRLITAAKKDNIPVVTFNQVLPQDTYIWSWQLSQLRLIQKALAQ</sequence>
<dbReference type="GO" id="GO:0030001">
    <property type="term" value="P:metal ion transport"/>
    <property type="evidence" value="ECO:0007669"/>
    <property type="project" value="InterPro"/>
</dbReference>
<keyword evidence="1" id="KW-0812">Transmembrane</keyword>
<feature type="transmembrane region" description="Helical" evidence="1">
    <location>
        <begin position="6"/>
        <end position="27"/>
    </location>
</feature>
<dbReference type="RefSeq" id="WP_080519499.1">
    <property type="nucleotide sequence ID" value="NZ_MPLS01000024.1"/>
</dbReference>
<keyword evidence="1" id="KW-1133">Transmembrane helix</keyword>
<keyword evidence="1" id="KW-0472">Membrane</keyword>
<dbReference type="EMBL" id="MPLS01000024">
    <property type="protein sequence ID" value="ORI97468.1"/>
    <property type="molecule type" value="Genomic_DNA"/>
</dbReference>
<reference evidence="2 3" key="1">
    <citation type="journal article" date="2017" name="Front. Microbiol.">
        <title>Genomic Characterization of Dairy Associated Leuconostoc Species and Diversity of Leuconostocs in Undefined Mixed Mesophilic Starter Cultures.</title>
        <authorList>
            <person name="Frantzen C.A."/>
            <person name="Kot W."/>
            <person name="Pedersen T.B."/>
            <person name="Ardo Y.M."/>
            <person name="Broadbent J.R."/>
            <person name="Neve H."/>
            <person name="Hansen L.H."/>
            <person name="Dal Bello F."/>
            <person name="Ostlie H.M."/>
            <person name="Kleppen H.P."/>
            <person name="Vogensen F.K."/>
            <person name="Holo H."/>
        </authorList>
    </citation>
    <scope>NUCLEOTIDE SEQUENCE [LARGE SCALE GENOMIC DNA]</scope>
    <source>
        <strain evidence="2 3">LMGCF08</strain>
    </source>
</reference>